<feature type="compositionally biased region" description="Low complexity" evidence="1">
    <location>
        <begin position="443"/>
        <end position="453"/>
    </location>
</feature>
<proteinExistence type="predicted"/>
<dbReference type="Proteomes" id="UP000799440">
    <property type="component" value="Unassembled WGS sequence"/>
</dbReference>
<dbReference type="EMBL" id="MU006565">
    <property type="protein sequence ID" value="KAF2749626.1"/>
    <property type="molecule type" value="Genomic_DNA"/>
</dbReference>
<feature type="region of interest" description="Disordered" evidence="1">
    <location>
        <begin position="407"/>
        <end position="491"/>
    </location>
</feature>
<name>A0A6A6VII4_9PLEO</name>
<dbReference type="InterPro" id="IPR021858">
    <property type="entry name" value="Fun_TF"/>
</dbReference>
<dbReference type="AlphaFoldDB" id="A0A6A6VII4"/>
<gene>
    <name evidence="2" type="ORF">M011DRAFT_465306</name>
</gene>
<evidence type="ECO:0000313" key="3">
    <source>
        <dbReference type="Proteomes" id="UP000799440"/>
    </source>
</evidence>
<feature type="compositionally biased region" description="Polar residues" evidence="1">
    <location>
        <begin position="454"/>
        <end position="474"/>
    </location>
</feature>
<feature type="region of interest" description="Disordered" evidence="1">
    <location>
        <begin position="1"/>
        <end position="36"/>
    </location>
</feature>
<sequence length="578" mass="64635">MFKNENEVVVTRAKKKYKKAQEKRSESGPSRNSELQENALATATELRDRTDLHNLAVALSTPAKPLSFDPRFQGLSIFLSKHTSRQGPASALFNHFDFLPALLSQTQHHPDSSRILLETSITAAGLASLASSTNSPRITSSARAEYSKALRLTNTALQSVDTAKQSSTLVSIIMLCLYEKFLFEDQGAPARCLGHVQGASTLITMWGDDMLSDPWGHRIWRQFVLMMLLIPAQAGMKAHKGVWDIWRKHTPTEDVLGWEKNWIARRLVGSIRAAMDVCRETDAVETVMGALECEEMFEELFALVPGRWDYGVVEVRDTGVEKEEFRLPTGRYHIYQEPWIVEMYNNAHAVRIQMHQALCANLDAAARLAPEHFPPDVITEQKHRSQEIMRLCADAICASVPQLLGQIPFPTSPGRTNPLRSRAEKRLQGPTATISKPPPSPSPSTSDISEASSRSGSPQSTTYLSLRPRNTQSWRPVRAQPSHPSATTPTFADLFDANDEQFKRKPRGTYAHGSPSLAPGMLQLFWPLNQAAKVEREDRDEVRKWAAEVMTWLGLETGSRQAFMLARVLSGEGECWCY</sequence>
<dbReference type="Pfam" id="PF11951">
    <property type="entry name" value="Fungal_trans_2"/>
    <property type="match status" value="1"/>
</dbReference>
<dbReference type="InterPro" id="IPR053175">
    <property type="entry name" value="DHMBA_Reg_Transcription_Factor"/>
</dbReference>
<dbReference type="PANTHER" id="PTHR38791">
    <property type="entry name" value="ZN(II)2CYS6 TRANSCRIPTION FACTOR (EUROFUNG)-RELATED-RELATED"/>
    <property type="match status" value="1"/>
</dbReference>
<protein>
    <submittedName>
        <fullName evidence="2">Uncharacterized protein</fullName>
    </submittedName>
</protein>
<keyword evidence="3" id="KW-1185">Reference proteome</keyword>
<organism evidence="2 3">
    <name type="scientific">Sporormia fimetaria CBS 119925</name>
    <dbReference type="NCBI Taxonomy" id="1340428"/>
    <lineage>
        <taxon>Eukaryota</taxon>
        <taxon>Fungi</taxon>
        <taxon>Dikarya</taxon>
        <taxon>Ascomycota</taxon>
        <taxon>Pezizomycotina</taxon>
        <taxon>Dothideomycetes</taxon>
        <taxon>Pleosporomycetidae</taxon>
        <taxon>Pleosporales</taxon>
        <taxon>Sporormiaceae</taxon>
        <taxon>Sporormia</taxon>
    </lineage>
</organism>
<evidence type="ECO:0000256" key="1">
    <source>
        <dbReference type="SAM" id="MobiDB-lite"/>
    </source>
</evidence>
<dbReference type="PANTHER" id="PTHR38791:SF5">
    <property type="entry name" value="TRANSCRIPTION FACTOR DBAG-RELATED"/>
    <property type="match status" value="1"/>
</dbReference>
<dbReference type="OrthoDB" id="5429770at2759"/>
<accession>A0A6A6VII4</accession>
<reference evidence="2" key="1">
    <citation type="journal article" date="2020" name="Stud. Mycol.">
        <title>101 Dothideomycetes genomes: a test case for predicting lifestyles and emergence of pathogens.</title>
        <authorList>
            <person name="Haridas S."/>
            <person name="Albert R."/>
            <person name="Binder M."/>
            <person name="Bloem J."/>
            <person name="Labutti K."/>
            <person name="Salamov A."/>
            <person name="Andreopoulos B."/>
            <person name="Baker S."/>
            <person name="Barry K."/>
            <person name="Bills G."/>
            <person name="Bluhm B."/>
            <person name="Cannon C."/>
            <person name="Castanera R."/>
            <person name="Culley D."/>
            <person name="Daum C."/>
            <person name="Ezra D."/>
            <person name="Gonzalez J."/>
            <person name="Henrissat B."/>
            <person name="Kuo A."/>
            <person name="Liang C."/>
            <person name="Lipzen A."/>
            <person name="Lutzoni F."/>
            <person name="Magnuson J."/>
            <person name="Mondo S."/>
            <person name="Nolan M."/>
            <person name="Ohm R."/>
            <person name="Pangilinan J."/>
            <person name="Park H.-J."/>
            <person name="Ramirez L."/>
            <person name="Alfaro M."/>
            <person name="Sun H."/>
            <person name="Tritt A."/>
            <person name="Yoshinaga Y."/>
            <person name="Zwiers L.-H."/>
            <person name="Turgeon B."/>
            <person name="Goodwin S."/>
            <person name="Spatafora J."/>
            <person name="Crous P."/>
            <person name="Grigoriev I."/>
        </authorList>
    </citation>
    <scope>NUCLEOTIDE SEQUENCE</scope>
    <source>
        <strain evidence="2">CBS 119925</strain>
    </source>
</reference>
<feature type="compositionally biased region" description="Polar residues" evidence="1">
    <location>
        <begin position="27"/>
        <end position="36"/>
    </location>
</feature>
<evidence type="ECO:0000313" key="2">
    <source>
        <dbReference type="EMBL" id="KAF2749626.1"/>
    </source>
</evidence>